<dbReference type="EMBL" id="JBJKFK010007493">
    <property type="protein sequence ID" value="KAL3307388.1"/>
    <property type="molecule type" value="Genomic_DNA"/>
</dbReference>
<accession>A0ABD2PIY3</accession>
<proteinExistence type="predicted"/>
<reference evidence="1 2" key="1">
    <citation type="submission" date="2024-11" db="EMBL/GenBank/DDBJ databases">
        <title>Adaptive evolution of stress response genes in parasites aligns with host niche diversity.</title>
        <authorList>
            <person name="Hahn C."/>
            <person name="Resl P."/>
        </authorList>
    </citation>
    <scope>NUCLEOTIDE SEQUENCE [LARGE SCALE GENOMIC DNA]</scope>
    <source>
        <strain evidence="1">EGGRZ-B1_66</strain>
        <tissue evidence="1">Body</tissue>
    </source>
</reference>
<sequence>MATFNLNLPVNPDTDRKGSLFSLHSGDHQDEVSPVNARLMNLQPNFGLCFDIDGVLAIGTRPLDEAVMAFKLLSDANGQLRVPCCFVTNAAGCPKKKAVQLSSWFKINVDPAQVILAPTPLTVFRKWHDKRVVIVGQGDVIPIAKESVSLPSKISNIWGPMAIHN</sequence>
<dbReference type="InterPro" id="IPR023214">
    <property type="entry name" value="HAD_sf"/>
</dbReference>
<dbReference type="InterPro" id="IPR036412">
    <property type="entry name" value="HAD-like_sf"/>
</dbReference>
<comment type="caution">
    <text evidence="1">The sequence shown here is derived from an EMBL/GenBank/DDBJ whole genome shotgun (WGS) entry which is preliminary data.</text>
</comment>
<dbReference type="Proteomes" id="UP001626550">
    <property type="component" value="Unassembled WGS sequence"/>
</dbReference>
<dbReference type="Pfam" id="PF13344">
    <property type="entry name" value="Hydrolase_6"/>
    <property type="match status" value="1"/>
</dbReference>
<organism evidence="1 2">
    <name type="scientific">Cichlidogyrus casuarinus</name>
    <dbReference type="NCBI Taxonomy" id="1844966"/>
    <lineage>
        <taxon>Eukaryota</taxon>
        <taxon>Metazoa</taxon>
        <taxon>Spiralia</taxon>
        <taxon>Lophotrochozoa</taxon>
        <taxon>Platyhelminthes</taxon>
        <taxon>Monogenea</taxon>
        <taxon>Monopisthocotylea</taxon>
        <taxon>Dactylogyridea</taxon>
        <taxon>Ancyrocephalidae</taxon>
        <taxon>Cichlidogyrus</taxon>
    </lineage>
</organism>
<name>A0ABD2PIY3_9PLAT</name>
<dbReference type="Gene3D" id="3.40.50.1000">
    <property type="entry name" value="HAD superfamily/HAD-like"/>
    <property type="match status" value="2"/>
</dbReference>
<dbReference type="SUPFAM" id="SSF56784">
    <property type="entry name" value="HAD-like"/>
    <property type="match status" value="1"/>
</dbReference>
<keyword evidence="2" id="KW-1185">Reference proteome</keyword>
<protein>
    <submittedName>
        <fullName evidence="1">Uncharacterized protein</fullName>
    </submittedName>
</protein>
<evidence type="ECO:0000313" key="1">
    <source>
        <dbReference type="EMBL" id="KAL3307388.1"/>
    </source>
</evidence>
<dbReference type="InterPro" id="IPR006357">
    <property type="entry name" value="HAD-SF_hydro_IIA"/>
</dbReference>
<gene>
    <name evidence="1" type="ORF">Ciccas_014097</name>
</gene>
<evidence type="ECO:0000313" key="2">
    <source>
        <dbReference type="Proteomes" id="UP001626550"/>
    </source>
</evidence>
<dbReference type="AlphaFoldDB" id="A0ABD2PIY3"/>